<dbReference type="PANTHER" id="PTHR43281">
    <property type="entry name" value="FARNESYL DIPHOSPHATE SYNTHASE"/>
    <property type="match status" value="1"/>
</dbReference>
<protein>
    <submittedName>
        <fullName evidence="8">Polyprenyl synthetase family protein</fullName>
    </submittedName>
</protein>
<dbReference type="PANTHER" id="PTHR43281:SF1">
    <property type="entry name" value="FARNESYL DIPHOSPHATE SYNTHASE"/>
    <property type="match status" value="1"/>
</dbReference>
<evidence type="ECO:0000256" key="2">
    <source>
        <dbReference type="ARBA" id="ARBA00006706"/>
    </source>
</evidence>
<reference evidence="8" key="1">
    <citation type="submission" date="2021-01" db="EMBL/GenBank/DDBJ databases">
        <title>Modified the classification status of verrucomicrobia.</title>
        <authorList>
            <person name="Feng X."/>
        </authorList>
    </citation>
    <scope>NUCLEOTIDE SEQUENCE</scope>
    <source>
        <strain evidence="8">KCTC 13126</strain>
    </source>
</reference>
<dbReference type="NCBIfam" id="NF045485">
    <property type="entry name" value="FPPsyn"/>
    <property type="match status" value="1"/>
</dbReference>
<evidence type="ECO:0000256" key="3">
    <source>
        <dbReference type="ARBA" id="ARBA00022679"/>
    </source>
</evidence>
<keyword evidence="4" id="KW-0479">Metal-binding</keyword>
<keyword evidence="3 7" id="KW-0808">Transferase</keyword>
<dbReference type="PROSITE" id="PS00444">
    <property type="entry name" value="POLYPRENYL_SYNTHASE_2"/>
    <property type="match status" value="1"/>
</dbReference>
<evidence type="ECO:0000256" key="4">
    <source>
        <dbReference type="ARBA" id="ARBA00022723"/>
    </source>
</evidence>
<comment type="similarity">
    <text evidence="2 7">Belongs to the FPP/GGPP synthase family.</text>
</comment>
<keyword evidence="5" id="KW-0460">Magnesium</keyword>
<sequence length="293" mass="31812">MIEFKEKLRTYQSEIESAVDQYLPAEGTRPSRIHDAMLYSMRAGGKRLRPVLVLAASELFENTSDAMPAAIAVESLHTYSLIHDDLPSIDNADLRRGSPTSHKQFDEATAVLAGDALLTYAFQLLARHYSDQPEVCAKLVGELGETAGSEKLIGGQMEDILGEGAPLSEDTLNFIHLNKTSALIECSLVMGGVIGGANQEQIDALRAYGREIGIAFQIIDDILDATSDEATMGKSIGSDAELDKTTYVKLHGLEKSREFAASRTQKAIEICSTLPGETDFLVGLASYLENRLN</sequence>
<dbReference type="GO" id="GO:0004659">
    <property type="term" value="F:prenyltransferase activity"/>
    <property type="evidence" value="ECO:0007669"/>
    <property type="project" value="InterPro"/>
</dbReference>
<dbReference type="InterPro" id="IPR053378">
    <property type="entry name" value="Prenyl_diphosphate_synthase"/>
</dbReference>
<dbReference type="SUPFAM" id="SSF48576">
    <property type="entry name" value="Terpenoid synthases"/>
    <property type="match status" value="1"/>
</dbReference>
<comment type="cofactor">
    <cofactor evidence="1">
        <name>Mg(2+)</name>
        <dbReference type="ChEBI" id="CHEBI:18420"/>
    </cofactor>
</comment>
<evidence type="ECO:0000256" key="5">
    <source>
        <dbReference type="ARBA" id="ARBA00022842"/>
    </source>
</evidence>
<dbReference type="Proteomes" id="UP000617628">
    <property type="component" value="Unassembled WGS sequence"/>
</dbReference>
<dbReference type="AlphaFoldDB" id="A0A934VPD7"/>
<keyword evidence="6" id="KW-0414">Isoprene biosynthesis</keyword>
<dbReference type="Gene3D" id="1.10.600.10">
    <property type="entry name" value="Farnesyl Diphosphate Synthase"/>
    <property type="match status" value="1"/>
</dbReference>
<accession>A0A934VPD7</accession>
<dbReference type="InterPro" id="IPR000092">
    <property type="entry name" value="Polyprenyl_synt"/>
</dbReference>
<dbReference type="InterPro" id="IPR033749">
    <property type="entry name" value="Polyprenyl_synt_CS"/>
</dbReference>
<dbReference type="CDD" id="cd00685">
    <property type="entry name" value="Trans_IPPS_HT"/>
    <property type="match status" value="1"/>
</dbReference>
<evidence type="ECO:0000313" key="8">
    <source>
        <dbReference type="EMBL" id="MBK1875423.1"/>
    </source>
</evidence>
<keyword evidence="9" id="KW-1185">Reference proteome</keyword>
<dbReference type="SFLD" id="SFLDG01017">
    <property type="entry name" value="Polyprenyl_Transferase_Like"/>
    <property type="match status" value="1"/>
</dbReference>
<evidence type="ECO:0000256" key="1">
    <source>
        <dbReference type="ARBA" id="ARBA00001946"/>
    </source>
</evidence>
<gene>
    <name evidence="8" type="ORF">JIN87_01015</name>
</gene>
<dbReference type="InterPro" id="IPR008949">
    <property type="entry name" value="Isoprenoid_synthase_dom_sf"/>
</dbReference>
<dbReference type="EMBL" id="JAENIL010000002">
    <property type="protein sequence ID" value="MBK1875423.1"/>
    <property type="molecule type" value="Genomic_DNA"/>
</dbReference>
<dbReference type="SFLD" id="SFLDS00005">
    <property type="entry name" value="Isoprenoid_Synthase_Type_I"/>
    <property type="match status" value="1"/>
</dbReference>
<dbReference type="GO" id="GO:0046872">
    <property type="term" value="F:metal ion binding"/>
    <property type="evidence" value="ECO:0007669"/>
    <property type="project" value="UniProtKB-KW"/>
</dbReference>
<evidence type="ECO:0000256" key="6">
    <source>
        <dbReference type="ARBA" id="ARBA00023229"/>
    </source>
</evidence>
<dbReference type="GO" id="GO:0005737">
    <property type="term" value="C:cytoplasm"/>
    <property type="evidence" value="ECO:0007669"/>
    <property type="project" value="UniProtKB-ARBA"/>
</dbReference>
<dbReference type="PROSITE" id="PS00723">
    <property type="entry name" value="POLYPRENYL_SYNTHASE_1"/>
    <property type="match status" value="1"/>
</dbReference>
<name>A0A934VPD7_9BACT</name>
<dbReference type="RefSeq" id="WP_200353641.1">
    <property type="nucleotide sequence ID" value="NZ_JAENIL010000002.1"/>
</dbReference>
<dbReference type="Pfam" id="PF00348">
    <property type="entry name" value="polyprenyl_synt"/>
    <property type="match status" value="1"/>
</dbReference>
<dbReference type="FunFam" id="1.10.600.10:FF:000001">
    <property type="entry name" value="Geranylgeranyl diphosphate synthase"/>
    <property type="match status" value="1"/>
</dbReference>
<comment type="caution">
    <text evidence="8">The sequence shown here is derived from an EMBL/GenBank/DDBJ whole genome shotgun (WGS) entry which is preliminary data.</text>
</comment>
<evidence type="ECO:0000256" key="7">
    <source>
        <dbReference type="RuleBase" id="RU004466"/>
    </source>
</evidence>
<proteinExistence type="inferred from homology"/>
<dbReference type="GO" id="GO:0016114">
    <property type="term" value="P:terpenoid biosynthetic process"/>
    <property type="evidence" value="ECO:0007669"/>
    <property type="project" value="UniProtKB-ARBA"/>
</dbReference>
<organism evidence="8 9">
    <name type="scientific">Pelagicoccus mobilis</name>
    <dbReference type="NCBI Taxonomy" id="415221"/>
    <lineage>
        <taxon>Bacteria</taxon>
        <taxon>Pseudomonadati</taxon>
        <taxon>Verrucomicrobiota</taxon>
        <taxon>Opitutia</taxon>
        <taxon>Puniceicoccales</taxon>
        <taxon>Pelagicoccaceae</taxon>
        <taxon>Pelagicoccus</taxon>
    </lineage>
</organism>
<evidence type="ECO:0000313" key="9">
    <source>
        <dbReference type="Proteomes" id="UP000617628"/>
    </source>
</evidence>